<evidence type="ECO:0000313" key="2">
    <source>
        <dbReference type="Proteomes" id="UP001497680"/>
    </source>
</evidence>
<reference evidence="1 2" key="1">
    <citation type="journal article" date="2022" name="New Phytol.">
        <title>Ecological generalism drives hyperdiversity of secondary metabolite gene clusters in xylarialean endophytes.</title>
        <authorList>
            <person name="Franco M.E.E."/>
            <person name="Wisecaver J.H."/>
            <person name="Arnold A.E."/>
            <person name="Ju Y.M."/>
            <person name="Slot J.C."/>
            <person name="Ahrendt S."/>
            <person name="Moore L.P."/>
            <person name="Eastman K.E."/>
            <person name="Scott K."/>
            <person name="Konkel Z."/>
            <person name="Mondo S.J."/>
            <person name="Kuo A."/>
            <person name="Hayes R.D."/>
            <person name="Haridas S."/>
            <person name="Andreopoulos B."/>
            <person name="Riley R."/>
            <person name="LaButti K."/>
            <person name="Pangilinan J."/>
            <person name="Lipzen A."/>
            <person name="Amirebrahimi M."/>
            <person name="Yan J."/>
            <person name="Adam C."/>
            <person name="Keymanesh K."/>
            <person name="Ng V."/>
            <person name="Louie K."/>
            <person name="Northen T."/>
            <person name="Drula E."/>
            <person name="Henrissat B."/>
            <person name="Hsieh H.M."/>
            <person name="Youens-Clark K."/>
            <person name="Lutzoni F."/>
            <person name="Miadlikowska J."/>
            <person name="Eastwood D.C."/>
            <person name="Hamelin R.C."/>
            <person name="Grigoriev I.V."/>
            <person name="U'Ren J.M."/>
        </authorList>
    </citation>
    <scope>NUCLEOTIDE SEQUENCE [LARGE SCALE GENOMIC DNA]</scope>
    <source>
        <strain evidence="1 2">ER1909</strain>
    </source>
</reference>
<comment type="caution">
    <text evidence="1">The sequence shown here is derived from an EMBL/GenBank/DDBJ whole genome shotgun (WGS) entry which is preliminary data.</text>
</comment>
<keyword evidence="2" id="KW-1185">Reference proteome</keyword>
<dbReference type="Proteomes" id="UP001497680">
    <property type="component" value="Unassembled WGS sequence"/>
</dbReference>
<name>A0ACC0CXX5_9PEZI</name>
<dbReference type="EMBL" id="MU394328">
    <property type="protein sequence ID" value="KAI6085160.1"/>
    <property type="molecule type" value="Genomic_DNA"/>
</dbReference>
<proteinExistence type="predicted"/>
<organism evidence="1 2">
    <name type="scientific">Hypoxylon rubiginosum</name>
    <dbReference type="NCBI Taxonomy" id="110542"/>
    <lineage>
        <taxon>Eukaryota</taxon>
        <taxon>Fungi</taxon>
        <taxon>Dikarya</taxon>
        <taxon>Ascomycota</taxon>
        <taxon>Pezizomycotina</taxon>
        <taxon>Sordariomycetes</taxon>
        <taxon>Xylariomycetidae</taxon>
        <taxon>Xylariales</taxon>
        <taxon>Hypoxylaceae</taxon>
        <taxon>Hypoxylon</taxon>
    </lineage>
</organism>
<sequence length="103" mass="11700">MELSSRIEPYLSPLGLSCLRLMAKSFPLNPRNWLDSFRSARQPLWHVDGCTALGRQFLAVLIFMLPGLPVKRIYVIISCQSQHPHPLRHALQSAYTLKSPNMA</sequence>
<protein>
    <submittedName>
        <fullName evidence="1">Uncharacterized protein</fullName>
    </submittedName>
</protein>
<gene>
    <name evidence="1" type="ORF">F4821DRAFT_241291</name>
</gene>
<accession>A0ACC0CXX5</accession>
<evidence type="ECO:0000313" key="1">
    <source>
        <dbReference type="EMBL" id="KAI6085160.1"/>
    </source>
</evidence>